<evidence type="ECO:0000313" key="2">
    <source>
        <dbReference type="Proteomes" id="UP001484199"/>
    </source>
</evidence>
<reference evidence="1" key="1">
    <citation type="submission" date="2024-03" db="EMBL/GenBank/DDBJ databases">
        <title>The Complete Genome of 'Candidatus Phytoplasma fraxini' AshY1 from the Ash Yellows Group.</title>
        <authorList>
            <person name="Boehm J.W."/>
            <person name="Huettel B."/>
            <person name="Schneider B."/>
            <person name="Kube M."/>
        </authorList>
    </citation>
    <scope>NUCLEOTIDE SEQUENCE [LARGE SCALE GENOMIC DNA]</scope>
    <source>
        <strain evidence="1">AshY1</strain>
    </source>
</reference>
<dbReference type="EMBL" id="CP146843">
    <property type="protein sequence ID" value="WYY26218.1"/>
    <property type="molecule type" value="Genomic_DNA"/>
</dbReference>
<sequence>MIKINELIEKFKIIIQKKKLMHLYLIEGSNPKEQKALMFDLVYEFLKNKNSSESLKTLIRTFSYPNFYYLEFRDKKIAKEQILEMQSYFNQTSLIQEKKVYVIDGLENISHNHSNSLLHFLENPINENILGILLTKDRNLLLPTILSRAQIFSLKDESYQDLSLIKDIEQLNELDKILISLLKKNRKIEINDYFYDLKNFFVFFLKTLPEKERFSKLFFHVRFLIKQQDFIDDFILLMINFFLDLYYRKNDLFFIFPCVLSDKPFYNTLSLSLIIEICHCFLEIERKKNILDVRSCFVLLLIEIDIKIKSFLEIFGSK</sequence>
<dbReference type="Gene3D" id="3.40.50.300">
    <property type="entry name" value="P-loop containing nucleotide triphosphate hydrolases"/>
    <property type="match status" value="1"/>
</dbReference>
<gene>
    <name evidence="1" type="ORF">AshY1_00620</name>
</gene>
<dbReference type="Pfam" id="PF13177">
    <property type="entry name" value="DNA_pol3_delta2"/>
    <property type="match status" value="1"/>
</dbReference>
<accession>A0ABZ2U7X0</accession>
<evidence type="ECO:0008006" key="3">
    <source>
        <dbReference type="Google" id="ProtNLM"/>
    </source>
</evidence>
<evidence type="ECO:0000313" key="1">
    <source>
        <dbReference type="EMBL" id="WYY26218.1"/>
    </source>
</evidence>
<protein>
    <recommendedName>
        <fullName evidence="3">DNA polymerase III subunit delta</fullName>
    </recommendedName>
</protein>
<dbReference type="SUPFAM" id="SSF52540">
    <property type="entry name" value="P-loop containing nucleoside triphosphate hydrolases"/>
    <property type="match status" value="1"/>
</dbReference>
<keyword evidence="2" id="KW-1185">Reference proteome</keyword>
<dbReference type="InterPro" id="IPR027417">
    <property type="entry name" value="P-loop_NTPase"/>
</dbReference>
<organism evidence="1 2">
    <name type="scientific">Ash yellows phytoplasma</name>
    <dbReference type="NCBI Taxonomy" id="35780"/>
    <lineage>
        <taxon>Bacteria</taxon>
        <taxon>Bacillati</taxon>
        <taxon>Mycoplasmatota</taxon>
        <taxon>Mollicutes</taxon>
        <taxon>Acholeplasmatales</taxon>
        <taxon>Acholeplasmataceae</taxon>
        <taxon>Candidatus Phytoplasma</taxon>
        <taxon>16SrVII (Ash yellows group)</taxon>
    </lineage>
</organism>
<dbReference type="RefSeq" id="WP_341266626.1">
    <property type="nucleotide sequence ID" value="NZ_CP146843.1"/>
</dbReference>
<name>A0ABZ2U7X0_ASHYP</name>
<proteinExistence type="predicted"/>
<dbReference type="Proteomes" id="UP001484199">
    <property type="component" value="Chromosome"/>
</dbReference>